<evidence type="ECO:0000313" key="6">
    <source>
        <dbReference type="Proteomes" id="UP000608522"/>
    </source>
</evidence>
<dbReference type="Gene3D" id="3.30.1340.30">
    <property type="match status" value="1"/>
</dbReference>
<dbReference type="InterPro" id="IPR007055">
    <property type="entry name" value="BON_dom"/>
</dbReference>
<evidence type="ECO:0000256" key="1">
    <source>
        <dbReference type="ARBA" id="ARBA00023122"/>
    </source>
</evidence>
<keyword evidence="1 2" id="KW-0129">CBS domain</keyword>
<comment type="caution">
    <text evidence="5">The sequence shown here is derived from an EMBL/GenBank/DDBJ whole genome shotgun (WGS) entry which is preliminary data.</text>
</comment>
<protein>
    <recommendedName>
        <fullName evidence="7">BON domain-containing protein</fullName>
    </recommendedName>
</protein>
<dbReference type="PANTHER" id="PTHR43080">
    <property type="entry name" value="CBS DOMAIN-CONTAINING PROTEIN CBSX3, MITOCHONDRIAL"/>
    <property type="match status" value="1"/>
</dbReference>
<dbReference type="InterPro" id="IPR051257">
    <property type="entry name" value="Diverse_CBS-Domain"/>
</dbReference>
<evidence type="ECO:0000256" key="2">
    <source>
        <dbReference type="PROSITE-ProRule" id="PRU00703"/>
    </source>
</evidence>
<evidence type="ECO:0000259" key="4">
    <source>
        <dbReference type="PROSITE" id="PS51371"/>
    </source>
</evidence>
<dbReference type="PIRSF" id="PIRSF036990">
    <property type="entry name" value="UCP036990_CBS_BON"/>
    <property type="match status" value="1"/>
</dbReference>
<dbReference type="SUPFAM" id="SSF54631">
    <property type="entry name" value="CBS-domain pair"/>
    <property type="match status" value="1"/>
</dbReference>
<evidence type="ECO:0008006" key="7">
    <source>
        <dbReference type="Google" id="ProtNLM"/>
    </source>
</evidence>
<dbReference type="PROSITE" id="PS50914">
    <property type="entry name" value="BON"/>
    <property type="match status" value="1"/>
</dbReference>
<dbReference type="Pfam" id="PF00571">
    <property type="entry name" value="CBS"/>
    <property type="match status" value="2"/>
</dbReference>
<keyword evidence="6" id="KW-1185">Reference proteome</keyword>
<feature type="domain" description="BON" evidence="3">
    <location>
        <begin position="129"/>
        <end position="198"/>
    </location>
</feature>
<dbReference type="Proteomes" id="UP000608522">
    <property type="component" value="Unassembled WGS sequence"/>
</dbReference>
<dbReference type="RefSeq" id="WP_202204108.1">
    <property type="nucleotide sequence ID" value="NZ_JAKGSF010000003.1"/>
</dbReference>
<dbReference type="SMART" id="SM00116">
    <property type="entry name" value="CBS"/>
    <property type="match status" value="2"/>
</dbReference>
<dbReference type="Pfam" id="PF04972">
    <property type="entry name" value="BON"/>
    <property type="match status" value="1"/>
</dbReference>
<reference evidence="6" key="1">
    <citation type="submission" date="2023-07" db="EMBL/GenBank/DDBJ databases">
        <title>Whole genome shotgun sequence of Streptomyces spororaveus NBRC 15456.</title>
        <authorList>
            <person name="Komaki H."/>
            <person name="Tamura T."/>
        </authorList>
    </citation>
    <scope>NUCLEOTIDE SEQUENCE [LARGE SCALE GENOMIC DNA]</scope>
    <source>
        <strain evidence="6">NBRC 15456</strain>
    </source>
</reference>
<dbReference type="InterPro" id="IPR017080">
    <property type="entry name" value="UCP036990_CBS_BON"/>
</dbReference>
<evidence type="ECO:0000313" key="5">
    <source>
        <dbReference type="EMBL" id="GHI82259.1"/>
    </source>
</evidence>
<feature type="domain" description="CBS" evidence="4">
    <location>
        <begin position="11"/>
        <end position="68"/>
    </location>
</feature>
<dbReference type="PANTHER" id="PTHR43080:SF29">
    <property type="entry name" value="OS02G0818000 PROTEIN"/>
    <property type="match status" value="1"/>
</dbReference>
<organism evidence="5 6">
    <name type="scientific">Streptomyces spororaveus</name>
    <dbReference type="NCBI Taxonomy" id="284039"/>
    <lineage>
        <taxon>Bacteria</taxon>
        <taxon>Bacillati</taxon>
        <taxon>Actinomycetota</taxon>
        <taxon>Actinomycetes</taxon>
        <taxon>Kitasatosporales</taxon>
        <taxon>Streptomycetaceae</taxon>
        <taxon>Streptomyces</taxon>
    </lineage>
</organism>
<dbReference type="EMBL" id="BNED01000005">
    <property type="protein sequence ID" value="GHI82259.1"/>
    <property type="molecule type" value="Genomic_DNA"/>
</dbReference>
<accession>A0ABQ3TPC3</accession>
<evidence type="ECO:0000259" key="3">
    <source>
        <dbReference type="PROSITE" id="PS50914"/>
    </source>
</evidence>
<feature type="domain" description="CBS" evidence="4">
    <location>
        <begin position="76"/>
        <end position="133"/>
    </location>
</feature>
<gene>
    <name evidence="5" type="ORF">Sspor_78200</name>
</gene>
<dbReference type="InterPro" id="IPR000644">
    <property type="entry name" value="CBS_dom"/>
</dbReference>
<name>A0ABQ3TPC3_9ACTN</name>
<dbReference type="InterPro" id="IPR046342">
    <property type="entry name" value="CBS_dom_sf"/>
</dbReference>
<dbReference type="Gene3D" id="3.10.580.10">
    <property type="entry name" value="CBS-domain"/>
    <property type="match status" value="1"/>
</dbReference>
<proteinExistence type="predicted"/>
<dbReference type="PROSITE" id="PS51371">
    <property type="entry name" value="CBS"/>
    <property type="match status" value="2"/>
</dbReference>
<sequence length="200" mass="21373">MKHLRTVDDVMTHGAASIDCGTAFKDIVEVLRMWNVSALPVLSDDGRVIGVVSEADLLLREPGTDTAGATTAEQLMTRPAVTVAKDAAIPAAARLMARSHLKRLPVVDGDNRLIGVVSRGDLLKVYLRPDADIAAEIREMIMYQLIPRGSAEVRVHVANGVVYLNGSLPEPAVEDTVVRAVGTVPGVVEVRTDFTIPVCA</sequence>